<feature type="compositionally biased region" description="Pro residues" evidence="4">
    <location>
        <begin position="762"/>
        <end position="772"/>
    </location>
</feature>
<feature type="region of interest" description="Disordered" evidence="4">
    <location>
        <begin position="608"/>
        <end position="648"/>
    </location>
</feature>
<dbReference type="PROSITE" id="PS50011">
    <property type="entry name" value="PROTEIN_KINASE_DOM"/>
    <property type="match status" value="1"/>
</dbReference>
<keyword evidence="6" id="KW-0418">Kinase</keyword>
<dbReference type="Proteomes" id="UP000572051">
    <property type="component" value="Unassembled WGS sequence"/>
</dbReference>
<feature type="compositionally biased region" description="Acidic residues" evidence="4">
    <location>
        <begin position="617"/>
        <end position="640"/>
    </location>
</feature>
<feature type="region of interest" description="Disordered" evidence="4">
    <location>
        <begin position="271"/>
        <end position="513"/>
    </location>
</feature>
<proteinExistence type="inferred from homology"/>
<keyword evidence="6" id="KW-0808">Transferase</keyword>
<dbReference type="GO" id="GO:0004674">
    <property type="term" value="F:protein serine/threonine kinase activity"/>
    <property type="evidence" value="ECO:0007669"/>
    <property type="project" value="UniProtKB-KW"/>
</dbReference>
<keyword evidence="2" id="KW-0547">Nucleotide-binding</keyword>
<keyword evidence="6" id="KW-0723">Serine/threonine-protein kinase</keyword>
<gene>
    <name evidence="6" type="ORF">HNR10_003432</name>
</gene>
<dbReference type="PANTHER" id="PTHR45832">
    <property type="entry name" value="SERINE/THREONINE-PROTEIN KINASE SAMKA-RELATED-RELATED"/>
    <property type="match status" value="1"/>
</dbReference>
<dbReference type="InterPro" id="IPR011009">
    <property type="entry name" value="Kinase-like_dom_sf"/>
</dbReference>
<dbReference type="SMART" id="SM00220">
    <property type="entry name" value="S_TKc"/>
    <property type="match status" value="1"/>
</dbReference>
<evidence type="ECO:0000259" key="5">
    <source>
        <dbReference type="PROSITE" id="PS50011"/>
    </source>
</evidence>
<feature type="compositionally biased region" description="Pro residues" evidence="4">
    <location>
        <begin position="449"/>
        <end position="474"/>
    </location>
</feature>
<feature type="region of interest" description="Disordered" evidence="4">
    <location>
        <begin position="541"/>
        <end position="574"/>
    </location>
</feature>
<keyword evidence="7" id="KW-1185">Reference proteome</keyword>
<comment type="similarity">
    <text evidence="1">Belongs to the protein kinase superfamily. STE Ser/Thr protein kinase family. STE20 subfamily.</text>
</comment>
<feature type="compositionally biased region" description="Low complexity" evidence="4">
    <location>
        <begin position="401"/>
        <end position="436"/>
    </location>
</feature>
<evidence type="ECO:0000256" key="1">
    <source>
        <dbReference type="ARBA" id="ARBA00008874"/>
    </source>
</evidence>
<dbReference type="GO" id="GO:0005524">
    <property type="term" value="F:ATP binding"/>
    <property type="evidence" value="ECO:0007669"/>
    <property type="project" value="UniProtKB-KW"/>
</dbReference>
<dbReference type="SUPFAM" id="SSF56112">
    <property type="entry name" value="Protein kinase-like (PK-like)"/>
    <property type="match status" value="1"/>
</dbReference>
<comment type="caution">
    <text evidence="6">The sequence shown here is derived from an EMBL/GenBank/DDBJ whole genome shotgun (WGS) entry which is preliminary data.</text>
</comment>
<reference evidence="6 7" key="1">
    <citation type="submission" date="2020-07" db="EMBL/GenBank/DDBJ databases">
        <title>Sequencing the genomes of 1000 actinobacteria strains.</title>
        <authorList>
            <person name="Klenk H.-P."/>
        </authorList>
    </citation>
    <scope>NUCLEOTIDE SEQUENCE [LARGE SCALE GENOMIC DNA]</scope>
    <source>
        <strain evidence="6 7">DSM 44442</strain>
    </source>
</reference>
<feature type="compositionally biased region" description="Pro residues" evidence="4">
    <location>
        <begin position="337"/>
        <end position="356"/>
    </location>
</feature>
<evidence type="ECO:0000256" key="3">
    <source>
        <dbReference type="ARBA" id="ARBA00022840"/>
    </source>
</evidence>
<dbReference type="AlphaFoldDB" id="A0A7Z0JAW3"/>
<feature type="compositionally biased region" description="Basic and acidic residues" evidence="4">
    <location>
        <begin position="736"/>
        <end position="745"/>
    </location>
</feature>
<accession>A0A7Z0JAW3</accession>
<name>A0A7Z0JAW3_9ACTN</name>
<feature type="compositionally biased region" description="Low complexity" evidence="4">
    <location>
        <begin position="280"/>
        <end position="316"/>
    </location>
</feature>
<evidence type="ECO:0000256" key="2">
    <source>
        <dbReference type="ARBA" id="ARBA00022741"/>
    </source>
</evidence>
<dbReference type="Pfam" id="PF00069">
    <property type="entry name" value="Pkinase"/>
    <property type="match status" value="1"/>
</dbReference>
<feature type="region of interest" description="Disordered" evidence="4">
    <location>
        <begin position="732"/>
        <end position="772"/>
    </location>
</feature>
<evidence type="ECO:0000313" key="6">
    <source>
        <dbReference type="EMBL" id="NYJ35551.1"/>
    </source>
</evidence>
<feature type="compositionally biased region" description="Low complexity" evidence="4">
    <location>
        <begin position="357"/>
        <end position="390"/>
    </location>
</feature>
<feature type="domain" description="Protein kinase" evidence="5">
    <location>
        <begin position="14"/>
        <end position="265"/>
    </location>
</feature>
<protein>
    <submittedName>
        <fullName evidence="6">Serine/threonine protein kinase</fullName>
    </submittedName>
</protein>
<dbReference type="InterPro" id="IPR000719">
    <property type="entry name" value="Prot_kinase_dom"/>
</dbReference>
<dbReference type="PANTHER" id="PTHR45832:SF22">
    <property type="entry name" value="SERINE_THREONINE-PROTEIN KINASE SAMKA-RELATED"/>
    <property type="match status" value="1"/>
</dbReference>
<dbReference type="RefSeq" id="WP_179824777.1">
    <property type="nucleotide sequence ID" value="NZ_JACCFS010000001.1"/>
</dbReference>
<evidence type="ECO:0000256" key="4">
    <source>
        <dbReference type="SAM" id="MobiDB-lite"/>
    </source>
</evidence>
<dbReference type="EMBL" id="JACCFS010000001">
    <property type="protein sequence ID" value="NYJ35551.1"/>
    <property type="molecule type" value="Genomic_DNA"/>
</dbReference>
<organism evidence="6 7">
    <name type="scientific">Nocardiopsis aegyptia</name>
    <dbReference type="NCBI Taxonomy" id="220378"/>
    <lineage>
        <taxon>Bacteria</taxon>
        <taxon>Bacillati</taxon>
        <taxon>Actinomycetota</taxon>
        <taxon>Actinomycetes</taxon>
        <taxon>Streptosporangiales</taxon>
        <taxon>Nocardiopsidaceae</taxon>
        <taxon>Nocardiopsis</taxon>
    </lineage>
</organism>
<evidence type="ECO:0000313" key="7">
    <source>
        <dbReference type="Proteomes" id="UP000572051"/>
    </source>
</evidence>
<feature type="compositionally biased region" description="Acidic residues" evidence="4">
    <location>
        <begin position="746"/>
        <end position="761"/>
    </location>
</feature>
<dbReference type="Gene3D" id="1.10.510.10">
    <property type="entry name" value="Transferase(Phosphotransferase) domain 1"/>
    <property type="match status" value="1"/>
</dbReference>
<keyword evidence="3" id="KW-0067">ATP-binding</keyword>
<sequence length="772" mass="80167">MSGSNRTATWAPGYDTTGVLRQGGRARIVRATRSTSGADVVLKVLPAEQGRAELAWLRDLSGVPGVVSLLDAGQTSDGEMFVVLPFYPDGSFGDMLAKKGPAPIQEAAAVARSVSAALGAMHGRGLLHNDVCPGNVLRAGRTPVLTGFGSVHRSGEALPPPGPSRESFLHAPPEALRGEPRTPASDVYQLASTIWTMLVGSTPFANTDGTPFDARTYAERALAEQPRPVPRQDISRKLRGVLTRALAKAPEERFPSAAAFATAFEQARTSRPVATLSADTGGQAPSTGPQTPPTGGQAPSTGPQTPPTSQFPTTGPQTPPAVRQAAPTGPQAAPIGPQTPPTGPQAPPAHPYPSPTGPQTAPATGPQVPPAAQQTPAAAAEAPPTTAWFPPSGPQASMANVQHPPSGPQVPQSGGPQPPVSWQQQQPPQQHQQEPQRPQHEYPQEPQHTPAPPATPPNLPPAPYALPVEPQPPLRDPRPPAARLGSARELRGPQNPAAADDQAGSRLPATDAGGTAELMMAKLRGEEVSPLRAWARLEGWSGTAESSVLPADEAQAEQDDTPEWAPLHEPDRGQPRWRKHMHIAVTACGILVATSVASAFAASGSQPAPVEAAEAAETAEPDADTDAAPDEEASAPDEVVEPSVPPEVPAADNLVLQDTLSAVNLTWTDNSGGTASYFVLGGPSGHAPTTLARTGPGVVTAQIMTENTQIEYCFTVVAVEGSSAATDEVCTTRAATRAEQERLAEEEAAEEEAEEEAEEDPSPPPSPRPSDN</sequence>
<dbReference type="InterPro" id="IPR051931">
    <property type="entry name" value="PAK3-like"/>
</dbReference>